<dbReference type="EMBL" id="LAZR01003517">
    <property type="protein sequence ID" value="KKN17467.1"/>
    <property type="molecule type" value="Genomic_DNA"/>
</dbReference>
<comment type="caution">
    <text evidence="1">The sequence shown here is derived from an EMBL/GenBank/DDBJ whole genome shotgun (WGS) entry which is preliminary data.</text>
</comment>
<accession>A0A0F9NZC4</accession>
<name>A0A0F9NZC4_9ZZZZ</name>
<dbReference type="AlphaFoldDB" id="A0A0F9NZC4"/>
<organism evidence="1">
    <name type="scientific">marine sediment metagenome</name>
    <dbReference type="NCBI Taxonomy" id="412755"/>
    <lineage>
        <taxon>unclassified sequences</taxon>
        <taxon>metagenomes</taxon>
        <taxon>ecological metagenomes</taxon>
    </lineage>
</organism>
<gene>
    <name evidence="1" type="ORF">LCGC14_0965540</name>
</gene>
<protein>
    <submittedName>
        <fullName evidence="1">Uncharacterized protein</fullName>
    </submittedName>
</protein>
<evidence type="ECO:0000313" key="1">
    <source>
        <dbReference type="EMBL" id="KKN17467.1"/>
    </source>
</evidence>
<sequence length="117" mass="12512">MSEFEQKVLKLLEGIDSKLNKLLSLGTASSTPVQATITPSAVSSPAPAIVRPSAVVDKQEMDEKIAEKPPVGGRRTCSKCSGTSFNAVEDKKQILHQMGGVKIYAKKYICRSCGTEA</sequence>
<reference evidence="1" key="1">
    <citation type="journal article" date="2015" name="Nature">
        <title>Complex archaea that bridge the gap between prokaryotes and eukaryotes.</title>
        <authorList>
            <person name="Spang A."/>
            <person name="Saw J.H."/>
            <person name="Jorgensen S.L."/>
            <person name="Zaremba-Niedzwiedzka K."/>
            <person name="Martijn J."/>
            <person name="Lind A.E."/>
            <person name="van Eijk R."/>
            <person name="Schleper C."/>
            <person name="Guy L."/>
            <person name="Ettema T.J."/>
        </authorList>
    </citation>
    <scope>NUCLEOTIDE SEQUENCE</scope>
</reference>
<proteinExistence type="predicted"/>